<proteinExistence type="predicted"/>
<evidence type="ECO:0000313" key="1">
    <source>
        <dbReference type="EMBL" id="MDQ0289606.1"/>
    </source>
</evidence>
<evidence type="ECO:0000313" key="2">
    <source>
        <dbReference type="Proteomes" id="UP001238163"/>
    </source>
</evidence>
<gene>
    <name evidence="1" type="ORF">J3R75_001713</name>
</gene>
<organism evidence="1 2">
    <name type="scientific">Oligosphaera ethanolica</name>
    <dbReference type="NCBI Taxonomy" id="760260"/>
    <lineage>
        <taxon>Bacteria</taxon>
        <taxon>Pseudomonadati</taxon>
        <taxon>Lentisphaerota</taxon>
        <taxon>Oligosphaeria</taxon>
        <taxon>Oligosphaerales</taxon>
        <taxon>Oligosphaeraceae</taxon>
        <taxon>Oligosphaera</taxon>
    </lineage>
</organism>
<reference evidence="1" key="1">
    <citation type="submission" date="2023-07" db="EMBL/GenBank/DDBJ databases">
        <title>Genomic Encyclopedia of Type Strains, Phase IV (KMG-IV): sequencing the most valuable type-strain genomes for metagenomic binning, comparative biology and taxonomic classification.</title>
        <authorList>
            <person name="Goeker M."/>
        </authorList>
    </citation>
    <scope>NUCLEOTIDE SEQUENCE</scope>
    <source>
        <strain evidence="1">DSM 24202</strain>
    </source>
</reference>
<comment type="caution">
    <text evidence="1">The sequence shown here is derived from an EMBL/GenBank/DDBJ whole genome shotgun (WGS) entry which is preliminary data.</text>
</comment>
<dbReference type="RefSeq" id="WP_307261062.1">
    <property type="nucleotide sequence ID" value="NZ_JAUSVL010000001.1"/>
</dbReference>
<dbReference type="Proteomes" id="UP001238163">
    <property type="component" value="Unassembled WGS sequence"/>
</dbReference>
<dbReference type="AlphaFoldDB" id="A0AAE3VFT0"/>
<protein>
    <submittedName>
        <fullName evidence="1">Nucleotidyltransferase</fullName>
    </submittedName>
</protein>
<keyword evidence="2" id="KW-1185">Reference proteome</keyword>
<accession>A0AAE3VFT0</accession>
<name>A0AAE3VFT0_9BACT</name>
<dbReference type="EMBL" id="JAUSVL010000001">
    <property type="protein sequence ID" value="MDQ0289606.1"/>
    <property type="molecule type" value="Genomic_DNA"/>
</dbReference>
<sequence length="152" mass="17137">MTLNVQGFQLAYEDAVEVSIAGTVLKVIRPCWLAMLKLKSYTDNPGRTKDLIDVFFVIDHYFDFIDQEKRLYGPEATDADVFSSEPFATRIAGAILIVRDCHIHGGCTLRSIQTDIRNFNIDDRLSLVFARVNSLAQKEAQAMLNAILRPLD</sequence>